<evidence type="ECO:0000256" key="2">
    <source>
        <dbReference type="ARBA" id="ARBA00022771"/>
    </source>
</evidence>
<dbReference type="Gene3D" id="2.30.170.20">
    <property type="entry name" value="Ribosomal protein L24e"/>
    <property type="match status" value="1"/>
</dbReference>
<protein>
    <recommendedName>
        <fullName evidence="3">50S ribosomal protein L24e</fullName>
    </recommendedName>
</protein>
<sequence length="55" mass="6479">MVCSFCGSEIKKGTGIVYAKTDGTVYNFCSRRCREYMLMKKDPRKFKWAMKNKNK</sequence>
<keyword evidence="2" id="KW-0862">Zinc</keyword>
<dbReference type="GO" id="GO:0003735">
    <property type="term" value="F:structural constituent of ribosome"/>
    <property type="evidence" value="ECO:0007669"/>
    <property type="project" value="InterPro"/>
</dbReference>
<evidence type="ECO:0000256" key="3">
    <source>
        <dbReference type="ARBA" id="ARBA00035507"/>
    </source>
</evidence>
<keyword evidence="2" id="KW-0863">Zinc-finger</keyword>
<dbReference type="AlphaFoldDB" id="D6GVP9"/>
<dbReference type="InterPro" id="IPR055345">
    <property type="entry name" value="Ribosomal_eL24-rel_arc"/>
</dbReference>
<reference evidence="5 6" key="1">
    <citation type="journal article" date="2010" name="Proc. Natl. Acad. Sci. U.S.A.">
        <title>Enigmatic, ultrasmall, uncultivated Archaea.</title>
        <authorList>
            <person name="Baker B.J."/>
            <person name="Comolli L.R."/>
            <person name="Dick G.J."/>
            <person name="Hauser L.J."/>
            <person name="Hyatt D."/>
            <person name="Dill B.D."/>
            <person name="Land M.L."/>
            <person name="Verberkmoes N.C."/>
            <person name="Hettich R.L."/>
            <person name="Banfield J.F."/>
        </authorList>
    </citation>
    <scope>NUCLEOTIDE SEQUENCE [LARGE SCALE GENOMIC DNA]</scope>
</reference>
<organism evidence="5 6">
    <name type="scientific">Candidatus Parvarchaeum acidophilus ARMAN-5</name>
    <dbReference type="NCBI Taxonomy" id="662762"/>
    <lineage>
        <taxon>Archaea</taxon>
        <taxon>Candidatus Parvarchaeota</taxon>
        <taxon>Candidatus Parvarchaeum</taxon>
    </lineage>
</organism>
<evidence type="ECO:0000256" key="1">
    <source>
        <dbReference type="ARBA" id="ARBA00005647"/>
    </source>
</evidence>
<dbReference type="InterPro" id="IPR038630">
    <property type="entry name" value="L24e/L24_sf"/>
</dbReference>
<dbReference type="CDD" id="cd00472">
    <property type="entry name" value="Ribosomal_L24e_L24"/>
    <property type="match status" value="1"/>
</dbReference>
<accession>D6GVP9</accession>
<dbReference type="Pfam" id="PF01246">
    <property type="entry name" value="Ribosomal_L24e"/>
    <property type="match status" value="1"/>
</dbReference>
<dbReference type="InterPro" id="IPR011017">
    <property type="entry name" value="TRASH_dom"/>
</dbReference>
<name>D6GVP9_PARA5</name>
<proteinExistence type="inferred from homology"/>
<dbReference type="GO" id="GO:0008270">
    <property type="term" value="F:zinc ion binding"/>
    <property type="evidence" value="ECO:0007669"/>
    <property type="project" value="UniProtKB-KW"/>
</dbReference>
<dbReference type="SUPFAM" id="SSF57716">
    <property type="entry name" value="Glucocorticoid receptor-like (DNA-binding domain)"/>
    <property type="match status" value="1"/>
</dbReference>
<dbReference type="InterPro" id="IPR000988">
    <property type="entry name" value="Ribosomal_eL24-rel_N"/>
</dbReference>
<dbReference type="Proteomes" id="UP000009376">
    <property type="component" value="Unassembled WGS sequence"/>
</dbReference>
<evidence type="ECO:0000259" key="4">
    <source>
        <dbReference type="SMART" id="SM00746"/>
    </source>
</evidence>
<dbReference type="NCBIfam" id="NF034186">
    <property type="entry name" value="PRK14891.1-1"/>
    <property type="match status" value="1"/>
</dbReference>
<comment type="similarity">
    <text evidence="1">Belongs to the eukaryotic ribosomal protein eL24 family.</text>
</comment>
<gene>
    <name evidence="5" type="ORF">BJBARM5_0562</name>
</gene>
<dbReference type="SMART" id="SM00746">
    <property type="entry name" value="TRASH"/>
    <property type="match status" value="1"/>
</dbReference>
<keyword evidence="2" id="KW-0479">Metal-binding</keyword>
<feature type="domain" description="TRASH" evidence="4">
    <location>
        <begin position="3"/>
        <end position="41"/>
    </location>
</feature>
<evidence type="ECO:0000313" key="6">
    <source>
        <dbReference type="Proteomes" id="UP000009376"/>
    </source>
</evidence>
<evidence type="ECO:0000313" key="5">
    <source>
        <dbReference type="EMBL" id="EFD92709.1"/>
    </source>
</evidence>
<dbReference type="EMBL" id="GG745555">
    <property type="protein sequence ID" value="EFD92709.1"/>
    <property type="molecule type" value="Genomic_DNA"/>
</dbReference>